<accession>A0A317CZD4</accession>
<dbReference type="EMBL" id="QGKS01000450">
    <property type="protein sequence ID" value="PWR07988.1"/>
    <property type="molecule type" value="Genomic_DNA"/>
</dbReference>
<dbReference type="Proteomes" id="UP000246050">
    <property type="component" value="Unassembled WGS sequence"/>
</dbReference>
<proteinExistence type="inferred from homology"/>
<dbReference type="Pfam" id="PF00294">
    <property type="entry name" value="PfkB"/>
    <property type="match status" value="1"/>
</dbReference>
<dbReference type="RefSeq" id="WP_109805414.1">
    <property type="nucleotide sequence ID" value="NZ_QGKS01000450.1"/>
</dbReference>
<comment type="caution">
    <text evidence="5">The sequence shown here is derived from an EMBL/GenBank/DDBJ whole genome shotgun (WGS) entry which is preliminary data.</text>
</comment>
<dbReference type="GO" id="GO:0016301">
    <property type="term" value="F:kinase activity"/>
    <property type="evidence" value="ECO:0007669"/>
    <property type="project" value="UniProtKB-KW"/>
</dbReference>
<dbReference type="InterPro" id="IPR050306">
    <property type="entry name" value="PfkB_Carbo_kinase"/>
</dbReference>
<dbReference type="InterPro" id="IPR011611">
    <property type="entry name" value="PfkB_dom"/>
</dbReference>
<protein>
    <submittedName>
        <fullName evidence="5">Carbohydrate kinase family protein</fullName>
    </submittedName>
</protein>
<evidence type="ECO:0000313" key="6">
    <source>
        <dbReference type="Proteomes" id="UP000246050"/>
    </source>
</evidence>
<comment type="similarity">
    <text evidence="1">Belongs to the carbohydrate kinase PfkB family.</text>
</comment>
<organism evidence="5 6">
    <name type="scientific">Micromonospora sicca</name>
    <dbReference type="NCBI Taxonomy" id="2202420"/>
    <lineage>
        <taxon>Bacteria</taxon>
        <taxon>Bacillati</taxon>
        <taxon>Actinomycetota</taxon>
        <taxon>Actinomycetes</taxon>
        <taxon>Micromonosporales</taxon>
        <taxon>Micromonosporaceae</taxon>
        <taxon>Micromonospora</taxon>
    </lineage>
</organism>
<keyword evidence="3 5" id="KW-0418">Kinase</keyword>
<dbReference type="PANTHER" id="PTHR43085:SF57">
    <property type="entry name" value="CARBOHYDRATE KINASE PFKB DOMAIN-CONTAINING PROTEIN"/>
    <property type="match status" value="1"/>
</dbReference>
<evidence type="ECO:0000259" key="4">
    <source>
        <dbReference type="Pfam" id="PF00294"/>
    </source>
</evidence>
<evidence type="ECO:0000256" key="2">
    <source>
        <dbReference type="ARBA" id="ARBA00022679"/>
    </source>
</evidence>
<dbReference type="SUPFAM" id="SSF53613">
    <property type="entry name" value="Ribokinase-like"/>
    <property type="match status" value="1"/>
</dbReference>
<keyword evidence="2" id="KW-0808">Transferase</keyword>
<gene>
    <name evidence="5" type="ORF">DKT69_33465</name>
</gene>
<dbReference type="Gene3D" id="3.40.1190.20">
    <property type="match status" value="1"/>
</dbReference>
<reference evidence="5 6" key="1">
    <citation type="submission" date="2018-05" db="EMBL/GenBank/DDBJ databases">
        <title>Micromonosporas from Atacama Desert.</title>
        <authorList>
            <person name="Carro L."/>
            <person name="Golinska P."/>
            <person name="Klenk H.-P."/>
            <person name="Goodfellow M."/>
        </authorList>
    </citation>
    <scope>NUCLEOTIDE SEQUENCE [LARGE SCALE GENOMIC DNA]</scope>
    <source>
        <strain evidence="5 6">4G51</strain>
    </source>
</reference>
<dbReference type="InterPro" id="IPR029056">
    <property type="entry name" value="Ribokinase-like"/>
</dbReference>
<evidence type="ECO:0000256" key="3">
    <source>
        <dbReference type="ARBA" id="ARBA00022777"/>
    </source>
</evidence>
<evidence type="ECO:0000313" key="5">
    <source>
        <dbReference type="EMBL" id="PWR07988.1"/>
    </source>
</evidence>
<name>A0A317CZD4_9ACTN</name>
<dbReference type="PANTHER" id="PTHR43085">
    <property type="entry name" value="HEXOKINASE FAMILY MEMBER"/>
    <property type="match status" value="1"/>
</dbReference>
<dbReference type="AlphaFoldDB" id="A0A317CZD4"/>
<feature type="domain" description="Carbohydrate kinase PfkB" evidence="4">
    <location>
        <begin position="1"/>
        <end position="318"/>
    </location>
</feature>
<dbReference type="OrthoDB" id="9808275at2"/>
<sequence length="337" mass="34257">MKRAVVAGHVCVDLVPELTRLAELTPGQLTDVGPLRIRPGGCVANTGCGLASLGAPVRLAADVGDDDLGRLVRHMLVASGADLSGVLTVAGATSYSVVFDAPGGDRSFYHHLGTNAQFDGSGIDLSGVDLLHLGYPTALPKLYADDGAHLVDLLSRARRCGVTTSVDLSTVDPGSDAAAVDWQTVLTKALPYVDVFTPSVDDLTALGPVASGGEPVARTMGRSALGRGAGVVLLTDGPSGMYLFAADEKRLADAGRCFAGRAGWAEQELFVAAEAVPRARTTGAGDAAAAGLIYGILTGVGPDTALRYAAAAAADVVRGRPLSARTLQGDASPGVEQ</sequence>
<evidence type="ECO:0000256" key="1">
    <source>
        <dbReference type="ARBA" id="ARBA00010688"/>
    </source>
</evidence>